<dbReference type="Gene3D" id="1.10.10.10">
    <property type="entry name" value="Winged helix-like DNA-binding domain superfamily/Winged helix DNA-binding domain"/>
    <property type="match status" value="1"/>
</dbReference>
<protein>
    <recommendedName>
        <fullName evidence="3">Mga helix-turn-helix domain-containing protein</fullName>
    </recommendedName>
</protein>
<dbReference type="Proteomes" id="UP000288388">
    <property type="component" value="Unassembled WGS sequence"/>
</dbReference>
<evidence type="ECO:0000313" key="5">
    <source>
        <dbReference type="Proteomes" id="UP000288388"/>
    </source>
</evidence>
<dbReference type="RefSeq" id="WP_127978408.1">
    <property type="nucleotide sequence ID" value="NZ_JBPFMR010000063.1"/>
</dbReference>
<gene>
    <name evidence="4" type="ORF">EK398_04710</name>
</gene>
<dbReference type="InterPro" id="IPR050661">
    <property type="entry name" value="BglG_antiterminators"/>
</dbReference>
<feature type="domain" description="Mga helix-turn-helix" evidence="3">
    <location>
        <begin position="83"/>
        <end position="168"/>
    </location>
</feature>
<organism evidence="4 5">
    <name type="scientific">Enterococcus avium</name>
    <name type="common">Streptococcus avium</name>
    <dbReference type="NCBI Taxonomy" id="33945"/>
    <lineage>
        <taxon>Bacteria</taxon>
        <taxon>Bacillati</taxon>
        <taxon>Bacillota</taxon>
        <taxon>Bacilli</taxon>
        <taxon>Lactobacillales</taxon>
        <taxon>Enterococcaceae</taxon>
        <taxon>Enterococcus</taxon>
    </lineage>
</organism>
<evidence type="ECO:0000256" key="2">
    <source>
        <dbReference type="ARBA" id="ARBA00023163"/>
    </source>
</evidence>
<dbReference type="AlphaFoldDB" id="A0A437UL23"/>
<keyword evidence="1" id="KW-0805">Transcription regulation</keyword>
<name>A0A437UL23_ENTAV</name>
<comment type="caution">
    <text evidence="4">The sequence shown here is derived from an EMBL/GenBank/DDBJ whole genome shotgun (WGS) entry which is preliminary data.</text>
</comment>
<sequence>MDYELFESAIKNKLLLLDIVYQAGDWVKIPTLCFKTEIGEKNVVKIMEEINEDLIQMTLLKEASGTIDYIKGKGFLFTGAELDYKKLTLYILKQSLIFNLLQELFLSSQVITSDILNNYFVSESTLRRKVLQINEFVAPYHLSLKYSTKQLKITGKEINIRYFGYQFFWTFYTGVAWPFSNVDQKKIDGYVRYALKNYDLAKKNTLTIDFSYMFALNVSRFHLKHPINDEDIPAYIKKISQRQLFPRSTFYTNFQKEFFLSDSEIDYVGLLFQCRAQFYIRKDNLKEVIQLHRELETPIYQLYTLFTDETNIMYTPVKDELNLKLCHSIILSTFLHATFFENFISVASGYDLSYFYQKKYPHLYNYMKDVLKKMREKSDPPVLDNTEFLLPRFCEAFSAINIFTKFEPEIIVKIDTNLTMALEYILAQKLEQIFQNFFNVRFLSFIEVDQTEDQTFDMVFSSIIQNSEDSPYRGIPVYTFHPQISLSDITKINEILSKYIEKLERQKDLLE</sequence>
<dbReference type="InterPro" id="IPR007737">
    <property type="entry name" value="Mga_HTH"/>
</dbReference>
<evidence type="ECO:0000313" key="4">
    <source>
        <dbReference type="EMBL" id="RVU94199.1"/>
    </source>
</evidence>
<dbReference type="PANTHER" id="PTHR30185:SF18">
    <property type="entry name" value="TRANSCRIPTIONAL REGULATOR MTLR"/>
    <property type="match status" value="1"/>
</dbReference>
<accession>A0A437UL23</accession>
<keyword evidence="2" id="KW-0804">Transcription</keyword>
<dbReference type="InterPro" id="IPR036388">
    <property type="entry name" value="WH-like_DNA-bd_sf"/>
</dbReference>
<dbReference type="PANTHER" id="PTHR30185">
    <property type="entry name" value="CRYPTIC BETA-GLUCOSIDE BGL OPERON ANTITERMINATOR"/>
    <property type="match status" value="1"/>
</dbReference>
<evidence type="ECO:0000256" key="1">
    <source>
        <dbReference type="ARBA" id="ARBA00023015"/>
    </source>
</evidence>
<dbReference type="Pfam" id="PF05043">
    <property type="entry name" value="Mga"/>
    <property type="match status" value="1"/>
</dbReference>
<reference evidence="4 5" key="1">
    <citation type="submission" date="2018-12" db="EMBL/GenBank/DDBJ databases">
        <title>A novel vanA-carrying plasmid in a clinical isolate of Enterococcus avium.</title>
        <authorList>
            <person name="Bernasconi O.J."/>
            <person name="Luzzaro F."/>
            <person name="Endimiani A."/>
        </authorList>
    </citation>
    <scope>NUCLEOTIDE SEQUENCE [LARGE SCALE GENOMIC DNA]</scope>
    <source>
        <strain evidence="4 5">LC0559/18</strain>
    </source>
</reference>
<dbReference type="EMBL" id="RYZS01000001">
    <property type="protein sequence ID" value="RVU94199.1"/>
    <property type="molecule type" value="Genomic_DNA"/>
</dbReference>
<evidence type="ECO:0000259" key="3">
    <source>
        <dbReference type="Pfam" id="PF05043"/>
    </source>
</evidence>
<proteinExistence type="predicted"/>